<keyword evidence="2" id="KW-0479">Metal-binding</keyword>
<gene>
    <name evidence="4" type="ORF">B1B_17416</name>
</gene>
<dbReference type="InterPro" id="IPR006035">
    <property type="entry name" value="Ureohydrolase"/>
</dbReference>
<dbReference type="GO" id="GO:0046872">
    <property type="term" value="F:metal ion binding"/>
    <property type="evidence" value="ECO:0007669"/>
    <property type="project" value="UniProtKB-KW"/>
</dbReference>
<evidence type="ECO:0000256" key="1">
    <source>
        <dbReference type="ARBA" id="ARBA00009227"/>
    </source>
</evidence>
<sequence length="300" mass="33007">MEGMPATHLPTFADASASLKEAHYVILGVPFDRTTSFRPGARFGPDAIRQQSWNFEPYNFETGLDLSEVPVHDLGNAEEFGSAEEMVRGVRELAKPLWEDGKFPIVFGGDHACAPPVVESAPRDASLGVLYLDAHLDFRESYLGDRRSHACSARRMVEHLGASRVVVLGVRSMSRDEKEDNDRLGMPYFSAYDIHRDGIRSVVTRALERLATDRVYITLDIDGIDPAYAPATGTPEPFGMTPLDVKTVIDLAAPRLAGLDIMEVSPPWDQGNTSSLAARLAREAILRVEGHRQGRTLPPP</sequence>
<protein>
    <submittedName>
        <fullName evidence="4">Agmatinase</fullName>
        <ecNumber evidence="4">3.5.3.11</ecNumber>
    </submittedName>
</protein>
<reference evidence="4" key="2">
    <citation type="journal article" date="2014" name="ISME J.">
        <title>Microbial stratification in low pH oxic and suboxic macroscopic growths along an acid mine drainage.</title>
        <authorList>
            <person name="Mendez-Garcia C."/>
            <person name="Mesa V."/>
            <person name="Sprenger R.R."/>
            <person name="Richter M."/>
            <person name="Diez M.S."/>
            <person name="Solano J."/>
            <person name="Bargiela R."/>
            <person name="Golyshina O.V."/>
            <person name="Manteca A."/>
            <person name="Ramos J.L."/>
            <person name="Gallego J.R."/>
            <person name="Llorente I."/>
            <person name="Martins Dos Santos V.A."/>
            <person name="Jensen O.N."/>
            <person name="Pelaez A.I."/>
            <person name="Sanchez J."/>
            <person name="Ferrer M."/>
        </authorList>
    </citation>
    <scope>NUCLEOTIDE SEQUENCE</scope>
</reference>
<dbReference type="InterPro" id="IPR005925">
    <property type="entry name" value="Agmatinase-rel"/>
</dbReference>
<dbReference type="Pfam" id="PF00491">
    <property type="entry name" value="Arginase"/>
    <property type="match status" value="1"/>
</dbReference>
<comment type="caution">
    <text evidence="4">The sequence shown here is derived from an EMBL/GenBank/DDBJ whole genome shotgun (WGS) entry which is preliminary data.</text>
</comment>
<dbReference type="PANTHER" id="PTHR11358:SF26">
    <property type="entry name" value="GUANIDINO ACID HYDROLASE, MITOCHONDRIAL"/>
    <property type="match status" value="1"/>
</dbReference>
<comment type="similarity">
    <text evidence="1">Belongs to the arginase family. Agmatinase subfamily.</text>
</comment>
<dbReference type="Gene3D" id="3.40.800.10">
    <property type="entry name" value="Ureohydrolase domain"/>
    <property type="match status" value="1"/>
</dbReference>
<dbReference type="AlphaFoldDB" id="T0YEH6"/>
<dbReference type="InterPro" id="IPR020855">
    <property type="entry name" value="Ureohydrolase_Mn_BS"/>
</dbReference>
<name>T0YEH6_9ZZZZ</name>
<dbReference type="InterPro" id="IPR023696">
    <property type="entry name" value="Ureohydrolase_dom_sf"/>
</dbReference>
<evidence type="ECO:0000313" key="4">
    <source>
        <dbReference type="EMBL" id="EQD33796.1"/>
    </source>
</evidence>
<dbReference type="PIRSF" id="PIRSF036979">
    <property type="entry name" value="Arginase"/>
    <property type="match status" value="1"/>
</dbReference>
<dbReference type="GO" id="GO:0033389">
    <property type="term" value="P:putrescine biosynthetic process from arginine, via agmatine"/>
    <property type="evidence" value="ECO:0007669"/>
    <property type="project" value="TreeGrafter"/>
</dbReference>
<dbReference type="PROSITE" id="PS01053">
    <property type="entry name" value="ARGINASE_1"/>
    <property type="match status" value="1"/>
</dbReference>
<proteinExistence type="inferred from homology"/>
<dbReference type="EMBL" id="AUZY01011628">
    <property type="protein sequence ID" value="EQD33796.1"/>
    <property type="molecule type" value="Genomic_DNA"/>
</dbReference>
<dbReference type="SUPFAM" id="SSF52768">
    <property type="entry name" value="Arginase/deacetylase"/>
    <property type="match status" value="1"/>
</dbReference>
<dbReference type="NCBIfam" id="TIGR01230">
    <property type="entry name" value="agmatinase"/>
    <property type="match status" value="1"/>
</dbReference>
<dbReference type="PROSITE" id="PS51409">
    <property type="entry name" value="ARGINASE_2"/>
    <property type="match status" value="1"/>
</dbReference>
<keyword evidence="3 4" id="KW-0378">Hydrolase</keyword>
<accession>T0YEH6</accession>
<reference evidence="4" key="1">
    <citation type="submission" date="2013-08" db="EMBL/GenBank/DDBJ databases">
        <authorList>
            <person name="Mendez C."/>
            <person name="Richter M."/>
            <person name="Ferrer M."/>
            <person name="Sanchez J."/>
        </authorList>
    </citation>
    <scope>NUCLEOTIDE SEQUENCE</scope>
</reference>
<evidence type="ECO:0000256" key="3">
    <source>
        <dbReference type="ARBA" id="ARBA00022801"/>
    </source>
</evidence>
<organism evidence="4">
    <name type="scientific">mine drainage metagenome</name>
    <dbReference type="NCBI Taxonomy" id="410659"/>
    <lineage>
        <taxon>unclassified sequences</taxon>
        <taxon>metagenomes</taxon>
        <taxon>ecological metagenomes</taxon>
    </lineage>
</organism>
<dbReference type="CDD" id="cd11593">
    <property type="entry name" value="Agmatinase-like_2"/>
    <property type="match status" value="1"/>
</dbReference>
<evidence type="ECO:0000256" key="2">
    <source>
        <dbReference type="ARBA" id="ARBA00022723"/>
    </source>
</evidence>
<dbReference type="PANTHER" id="PTHR11358">
    <property type="entry name" value="ARGINASE/AGMATINASE"/>
    <property type="match status" value="1"/>
</dbReference>
<dbReference type="GO" id="GO:0008783">
    <property type="term" value="F:agmatinase activity"/>
    <property type="evidence" value="ECO:0007669"/>
    <property type="project" value="UniProtKB-EC"/>
</dbReference>
<dbReference type="EC" id="3.5.3.11" evidence="4"/>